<dbReference type="Pfam" id="PF08012">
    <property type="entry name" value="DUF1702"/>
    <property type="match status" value="1"/>
</dbReference>
<sequence>MAVRGVFGGSVGDTGTSSYVDRVRRSGGPARGWRRLLARDPGEADLARRRFRLGPGPAQAAFETAERAYVSGFNAALTGGPDAIDAIDAMPPERQPFAYEGTGAACTVLDLLTLARGRRLRELLDGPAGRHSHAVHLGAGRGYALLRLRPVRGAGRAHPLLRWLAVDGYGFQRSLDGTDRMVGERTMPDLLTRAHCATFDQGLGRLLWYHDGACPDGVAAAIAGYPAGRRADLWSGVGFAATHTGGAEPDELARLAEHAGAEGFRAHLAQGCAFAAAARVQAGPLPGQVARAVPVLAGATADEAASWADRALLALGHDPHTHDDFLTWQADTRRSWSRRGR</sequence>
<dbReference type="InterPro" id="IPR012964">
    <property type="entry name" value="DUF1702"/>
</dbReference>
<protein>
    <recommendedName>
        <fullName evidence="3">DUF1702 family protein</fullName>
    </recommendedName>
</protein>
<evidence type="ECO:0000313" key="1">
    <source>
        <dbReference type="EMBL" id="MBB6351691.1"/>
    </source>
</evidence>
<dbReference type="Proteomes" id="UP000583800">
    <property type="component" value="Unassembled WGS sequence"/>
</dbReference>
<name>A0A7X0CCM8_9ACTN</name>
<comment type="caution">
    <text evidence="1">The sequence shown here is derived from an EMBL/GenBank/DDBJ whole genome shotgun (WGS) entry which is preliminary data.</text>
</comment>
<proteinExistence type="predicted"/>
<dbReference type="RefSeq" id="WP_185089403.1">
    <property type="nucleotide sequence ID" value="NZ_JACHJB010000004.1"/>
</dbReference>
<accession>A0A7X0CCM8</accession>
<dbReference type="EMBL" id="JACHJB010000004">
    <property type="protein sequence ID" value="MBB6351691.1"/>
    <property type="molecule type" value="Genomic_DNA"/>
</dbReference>
<dbReference type="AlphaFoldDB" id="A0A7X0CCM8"/>
<evidence type="ECO:0008006" key="3">
    <source>
        <dbReference type="Google" id="ProtNLM"/>
    </source>
</evidence>
<reference evidence="1 2" key="1">
    <citation type="submission" date="2020-08" db="EMBL/GenBank/DDBJ databases">
        <title>Sequencing the genomes of 1000 actinobacteria strains.</title>
        <authorList>
            <person name="Klenk H.-P."/>
        </authorList>
    </citation>
    <scope>NUCLEOTIDE SEQUENCE [LARGE SCALE GENOMIC DNA]</scope>
    <source>
        <strain evidence="1 2">DSM 45913</strain>
    </source>
</reference>
<keyword evidence="2" id="KW-1185">Reference proteome</keyword>
<organism evidence="1 2">
    <name type="scientific">Nonomuraea muscovyensis</name>
    <dbReference type="NCBI Taxonomy" id="1124761"/>
    <lineage>
        <taxon>Bacteria</taxon>
        <taxon>Bacillati</taxon>
        <taxon>Actinomycetota</taxon>
        <taxon>Actinomycetes</taxon>
        <taxon>Streptosporangiales</taxon>
        <taxon>Streptosporangiaceae</taxon>
        <taxon>Nonomuraea</taxon>
    </lineage>
</organism>
<gene>
    <name evidence="1" type="ORF">FHU36_008274</name>
</gene>
<evidence type="ECO:0000313" key="2">
    <source>
        <dbReference type="Proteomes" id="UP000583800"/>
    </source>
</evidence>